<accession>A0A0G1RJH6</accession>
<comment type="caution">
    <text evidence="2">The sequence shown here is derived from an EMBL/GenBank/DDBJ whole genome shotgun (WGS) entry which is preliminary data.</text>
</comment>
<dbReference type="Proteomes" id="UP000034307">
    <property type="component" value="Unassembled WGS sequence"/>
</dbReference>
<comment type="similarity">
    <text evidence="1">Belongs to the phD/YefM antitoxin family.</text>
</comment>
<evidence type="ECO:0008006" key="4">
    <source>
        <dbReference type="Google" id="ProtNLM"/>
    </source>
</evidence>
<dbReference type="InterPro" id="IPR036165">
    <property type="entry name" value="YefM-like_sf"/>
</dbReference>
<protein>
    <recommendedName>
        <fullName evidence="4">Antitoxin</fullName>
    </recommendedName>
</protein>
<dbReference type="STRING" id="1618358.UX80_C0015G0018"/>
<evidence type="ECO:0000256" key="1">
    <source>
        <dbReference type="ARBA" id="ARBA00009981"/>
    </source>
</evidence>
<evidence type="ECO:0000313" key="2">
    <source>
        <dbReference type="EMBL" id="KKU57484.1"/>
    </source>
</evidence>
<gene>
    <name evidence="2" type="ORF">UX80_C0015G0018</name>
</gene>
<dbReference type="EMBL" id="LCNO01000015">
    <property type="protein sequence ID" value="KKU57484.1"/>
    <property type="molecule type" value="Genomic_DNA"/>
</dbReference>
<dbReference type="AlphaFoldDB" id="A0A0G1RJH6"/>
<organism evidence="2 3">
    <name type="scientific">Candidatus Amesbacteria bacterium GW2011_GWA2_47_11b</name>
    <dbReference type="NCBI Taxonomy" id="1618358"/>
    <lineage>
        <taxon>Bacteria</taxon>
        <taxon>Candidatus Amesiibacteriota</taxon>
    </lineage>
</organism>
<evidence type="ECO:0000313" key="3">
    <source>
        <dbReference type="Proteomes" id="UP000034307"/>
    </source>
</evidence>
<proteinExistence type="inferred from homology"/>
<sequence length="75" mass="8734">MTDLRHKTSKVLKKAKEEGYVFLVRHSKTEAAMIDIALLKALQEAYEDYLDILEFDKTVGLKRIPLEKHKKKYGV</sequence>
<dbReference type="NCBIfam" id="TIGR01552">
    <property type="entry name" value="phd_fam"/>
    <property type="match status" value="1"/>
</dbReference>
<name>A0A0G1RJH6_9BACT</name>
<dbReference type="SUPFAM" id="SSF143120">
    <property type="entry name" value="YefM-like"/>
    <property type="match status" value="1"/>
</dbReference>
<reference evidence="2 3" key="1">
    <citation type="journal article" date="2015" name="Nature">
        <title>rRNA introns, odd ribosomes, and small enigmatic genomes across a large radiation of phyla.</title>
        <authorList>
            <person name="Brown C.T."/>
            <person name="Hug L.A."/>
            <person name="Thomas B.C."/>
            <person name="Sharon I."/>
            <person name="Castelle C.J."/>
            <person name="Singh A."/>
            <person name="Wilkins M.J."/>
            <person name="Williams K.H."/>
            <person name="Banfield J.F."/>
        </authorList>
    </citation>
    <scope>NUCLEOTIDE SEQUENCE [LARGE SCALE GENOMIC DNA]</scope>
</reference>